<accession>A0A1H5FH72</accession>
<evidence type="ECO:0000313" key="4">
    <source>
        <dbReference type="Proteomes" id="UP000182725"/>
    </source>
</evidence>
<evidence type="ECO:0000256" key="1">
    <source>
        <dbReference type="ARBA" id="ARBA00022729"/>
    </source>
</evidence>
<dbReference type="Gene3D" id="3.40.190.10">
    <property type="entry name" value="Periplasmic binding protein-like II"/>
    <property type="match status" value="2"/>
</dbReference>
<dbReference type="SMART" id="SM00062">
    <property type="entry name" value="PBPb"/>
    <property type="match status" value="1"/>
</dbReference>
<organism evidence="3 4">
    <name type="scientific">Arthrobacter alpinus</name>
    <dbReference type="NCBI Taxonomy" id="656366"/>
    <lineage>
        <taxon>Bacteria</taxon>
        <taxon>Bacillati</taxon>
        <taxon>Actinomycetota</taxon>
        <taxon>Actinomycetes</taxon>
        <taxon>Micrococcales</taxon>
        <taxon>Micrococcaceae</taxon>
        <taxon>Arthrobacter</taxon>
    </lineage>
</organism>
<evidence type="ECO:0000313" key="3">
    <source>
        <dbReference type="EMBL" id="SEE02775.1"/>
    </source>
</evidence>
<protein>
    <submittedName>
        <fullName evidence="3">Amino acid ABC transporter substrate-binding protein, PAAT family</fullName>
    </submittedName>
</protein>
<dbReference type="AlphaFoldDB" id="A0A1H5FH72"/>
<name>A0A1H5FH72_9MICC</name>
<evidence type="ECO:0000259" key="2">
    <source>
        <dbReference type="SMART" id="SM00062"/>
    </source>
</evidence>
<dbReference type="InterPro" id="IPR001638">
    <property type="entry name" value="Solute-binding_3/MltF_N"/>
</dbReference>
<dbReference type="PANTHER" id="PTHR35936">
    <property type="entry name" value="MEMBRANE-BOUND LYTIC MUREIN TRANSGLYCOSYLASE F"/>
    <property type="match status" value="1"/>
</dbReference>
<dbReference type="EMBL" id="FNTV01000001">
    <property type="protein sequence ID" value="SEE02775.1"/>
    <property type="molecule type" value="Genomic_DNA"/>
</dbReference>
<keyword evidence="1" id="KW-0732">Signal</keyword>
<dbReference type="Proteomes" id="UP000182725">
    <property type="component" value="Unassembled WGS sequence"/>
</dbReference>
<gene>
    <name evidence="3" type="ORF">SAMN04489740_0509</name>
</gene>
<feature type="domain" description="Solute-binding protein family 3/N-terminal" evidence="2">
    <location>
        <begin position="110"/>
        <end position="342"/>
    </location>
</feature>
<proteinExistence type="predicted"/>
<dbReference type="CDD" id="cd01004">
    <property type="entry name" value="PBP2_MidA_like"/>
    <property type="match status" value="1"/>
</dbReference>
<dbReference type="SUPFAM" id="SSF53850">
    <property type="entry name" value="Periplasmic binding protein-like II"/>
    <property type="match status" value="1"/>
</dbReference>
<reference evidence="3 4" key="1">
    <citation type="submission" date="2016-10" db="EMBL/GenBank/DDBJ databases">
        <authorList>
            <person name="de Groot N.N."/>
        </authorList>
    </citation>
    <scope>NUCLEOTIDE SEQUENCE [LARGE SCALE GENOMIC DNA]</scope>
    <source>
        <strain evidence="3 4">DSM 22274</strain>
    </source>
</reference>
<dbReference type="Pfam" id="PF00497">
    <property type="entry name" value="SBP_bac_3"/>
    <property type="match status" value="1"/>
</dbReference>
<sequence>MNVYICAFPALCNWTTGCRIVAVTTPIHQLLAEETMKHPITQSALSIAVAASALLGLAACSDPGASAAPAAANTSGTKTFNLTPQQDRVSVTKDPAAAALVPDEIKKDGKLTVAVALGTAPLGLYATDNKTPIGNEVDVAIAVAQSLGLEADIVPVAWADWPLGVASGKYEAVISNVTVTEERKLKFDFATYREDVLGFYATTDSPITKVESAADVAGKKVIVGSGTNQEAILLAWDKENVAKGLAPVEFQYYDDDSASTLAMQSGRADLTFGPNPSGAYKAATDGKSKLVGIVDGGWPLSASIAVTTEKGNGFAVAAQAGLNHLISDGSYAKILDKWGLSSEAVKESELNPPGLPAS</sequence>
<dbReference type="PANTHER" id="PTHR35936:SF17">
    <property type="entry name" value="ARGININE-BINDING EXTRACELLULAR PROTEIN ARTP"/>
    <property type="match status" value="1"/>
</dbReference>